<keyword evidence="2" id="KW-0285">Flavoprotein</keyword>
<evidence type="ECO:0000259" key="7">
    <source>
        <dbReference type="Pfam" id="PF07992"/>
    </source>
</evidence>
<dbReference type="RefSeq" id="WP_154769809.1">
    <property type="nucleotide sequence ID" value="NZ_WLYK01000007.1"/>
</dbReference>
<comment type="cofactor">
    <cofactor evidence="4">
        <name>FAD</name>
        <dbReference type="ChEBI" id="CHEBI:57692"/>
    </cofactor>
    <text evidence="4">Binds 1 FAD per subunit.</text>
</comment>
<feature type="binding site" evidence="4">
    <location>
        <position position="342"/>
    </location>
    <ligand>
        <name>FAD</name>
        <dbReference type="ChEBI" id="CHEBI:57692"/>
    </ligand>
</feature>
<organism evidence="8 9">
    <name type="scientific">Nakamurella alba</name>
    <dbReference type="NCBI Taxonomy" id="2665158"/>
    <lineage>
        <taxon>Bacteria</taxon>
        <taxon>Bacillati</taxon>
        <taxon>Actinomycetota</taxon>
        <taxon>Actinomycetes</taxon>
        <taxon>Nakamurellales</taxon>
        <taxon>Nakamurellaceae</taxon>
        <taxon>Nakamurella</taxon>
    </lineage>
</organism>
<sequence>MSTNGNAAPTDTYDVVVIGGGPPGENAAQYAIQGTDRTAVIVEKELVGGECSYWACMPSKALLRPWEVLDNARHLPGVQSLVGDKPLDVRAVLARRDSITSVDSGKPFGHDDGSQVRWANGAHIDVVRGTGRLAGERTVTVTAADGTERTLHARHAVVLATGTTAAVPPVPGLREALPWTSRDVTNLHQVPGRIAVIGGGVVACEAATWLRALGAEVTIIGSAPRLLARNEPFAGDLVAQRFSELGIDVRLGASVDAVERPAPEDTGVGHLHGGPVTVRFGGDSVEVDEVLIAAGRIPASSDIGLDTVGLADATADSKGYLPVDDQLAVVGATGQWLYAIGDLNGRALLTHMGKYQARIAGTVIAARAEGRPSTGPWCTDRADHGIVPQVTFTDPQVGSVGHTEKEARDAGLDVETVEYDMASLSGTYLQRDDYRGRAQIVIDTQRDVLVGATFVGPEIADLVHAATVAIVGEVPLPTLWHAVPSYPTPSEIWLRLLETRYNPS</sequence>
<evidence type="ECO:0000313" key="9">
    <source>
        <dbReference type="Proteomes" id="UP000460221"/>
    </source>
</evidence>
<evidence type="ECO:0000256" key="1">
    <source>
        <dbReference type="ARBA" id="ARBA00007532"/>
    </source>
</evidence>
<keyword evidence="4" id="KW-0547">Nucleotide-binding</keyword>
<dbReference type="GO" id="GO:0004497">
    <property type="term" value="F:monooxygenase activity"/>
    <property type="evidence" value="ECO:0007669"/>
    <property type="project" value="UniProtKB-KW"/>
</dbReference>
<reference evidence="8 9" key="1">
    <citation type="submission" date="2019-11" db="EMBL/GenBank/DDBJ databases">
        <authorList>
            <person name="Jiang L.-Q."/>
        </authorList>
    </citation>
    <scope>NUCLEOTIDE SEQUENCE [LARGE SCALE GENOMIC DNA]</scope>
    <source>
        <strain evidence="8 9">YIM 132087</strain>
    </source>
</reference>
<protein>
    <submittedName>
        <fullName evidence="8">SidA/IucD/PvdA family monooxygenase</fullName>
    </submittedName>
</protein>
<dbReference type="Proteomes" id="UP000460221">
    <property type="component" value="Unassembled WGS sequence"/>
</dbReference>
<dbReference type="Pfam" id="PF02852">
    <property type="entry name" value="Pyr_redox_dim"/>
    <property type="match status" value="1"/>
</dbReference>
<evidence type="ECO:0000259" key="6">
    <source>
        <dbReference type="Pfam" id="PF02852"/>
    </source>
</evidence>
<feature type="binding site" evidence="4">
    <location>
        <position position="131"/>
    </location>
    <ligand>
        <name>FAD</name>
        <dbReference type="ChEBI" id="CHEBI:57692"/>
    </ligand>
</feature>
<feature type="disulfide bond" description="Redox-active" evidence="5">
    <location>
        <begin position="51"/>
        <end position="56"/>
    </location>
</feature>
<dbReference type="PANTHER" id="PTHR43014:SF2">
    <property type="entry name" value="MERCURIC REDUCTASE"/>
    <property type="match status" value="1"/>
</dbReference>
<evidence type="ECO:0000313" key="8">
    <source>
        <dbReference type="EMBL" id="MTD15792.1"/>
    </source>
</evidence>
<gene>
    <name evidence="8" type="ORF">GIS00_17800</name>
</gene>
<dbReference type="InterPro" id="IPR023753">
    <property type="entry name" value="FAD/NAD-binding_dom"/>
</dbReference>
<dbReference type="PRINTS" id="PR00368">
    <property type="entry name" value="FADPNR"/>
</dbReference>
<evidence type="ECO:0000256" key="5">
    <source>
        <dbReference type="PIRSR" id="PIRSR000350-4"/>
    </source>
</evidence>
<dbReference type="PRINTS" id="PR00411">
    <property type="entry name" value="PNDRDTASEI"/>
</dbReference>
<name>A0A7K1FNP8_9ACTN</name>
<dbReference type="Gene3D" id="3.30.390.30">
    <property type="match status" value="1"/>
</dbReference>
<dbReference type="InterPro" id="IPR001100">
    <property type="entry name" value="Pyr_nuc-diS_OxRdtase"/>
</dbReference>
<evidence type="ECO:0000256" key="2">
    <source>
        <dbReference type="ARBA" id="ARBA00022630"/>
    </source>
</evidence>
<keyword evidence="3 4" id="KW-0274">FAD</keyword>
<dbReference type="EMBL" id="WLYK01000007">
    <property type="protein sequence ID" value="MTD15792.1"/>
    <property type="molecule type" value="Genomic_DNA"/>
</dbReference>
<feature type="binding site" evidence="4">
    <location>
        <position position="60"/>
    </location>
    <ligand>
        <name>FAD</name>
        <dbReference type="ChEBI" id="CHEBI:57692"/>
    </ligand>
</feature>
<evidence type="ECO:0000256" key="3">
    <source>
        <dbReference type="ARBA" id="ARBA00022827"/>
    </source>
</evidence>
<keyword evidence="9" id="KW-1185">Reference proteome</keyword>
<comment type="similarity">
    <text evidence="1">Belongs to the class-I pyridine nucleotide-disulfide oxidoreductase family.</text>
</comment>
<dbReference type="InterPro" id="IPR036188">
    <property type="entry name" value="FAD/NAD-bd_sf"/>
</dbReference>
<dbReference type="GO" id="GO:0050660">
    <property type="term" value="F:flavin adenine dinucleotide binding"/>
    <property type="evidence" value="ECO:0007669"/>
    <property type="project" value="TreeGrafter"/>
</dbReference>
<dbReference type="InterPro" id="IPR004099">
    <property type="entry name" value="Pyr_nucl-diS_OxRdtase_dimer"/>
</dbReference>
<dbReference type="SUPFAM" id="SSF55424">
    <property type="entry name" value="FAD/NAD-linked reductases, dimerisation (C-terminal) domain"/>
    <property type="match status" value="1"/>
</dbReference>
<evidence type="ECO:0000256" key="4">
    <source>
        <dbReference type="PIRSR" id="PIRSR000350-3"/>
    </source>
</evidence>
<dbReference type="AlphaFoldDB" id="A0A7K1FNP8"/>
<dbReference type="GO" id="GO:0003955">
    <property type="term" value="F:NAD(P)H dehydrogenase (quinone) activity"/>
    <property type="evidence" value="ECO:0007669"/>
    <property type="project" value="TreeGrafter"/>
</dbReference>
<feature type="domain" description="Pyridine nucleotide-disulphide oxidoreductase dimerisation" evidence="6">
    <location>
        <begin position="387"/>
        <end position="493"/>
    </location>
</feature>
<proteinExistence type="inferred from homology"/>
<keyword evidence="8" id="KW-0560">Oxidoreductase</keyword>
<dbReference type="InterPro" id="IPR016156">
    <property type="entry name" value="FAD/NAD-linked_Rdtase_dimer_sf"/>
</dbReference>
<dbReference type="SUPFAM" id="SSF51905">
    <property type="entry name" value="FAD/NAD(P)-binding domain"/>
    <property type="match status" value="2"/>
</dbReference>
<dbReference type="Pfam" id="PF07992">
    <property type="entry name" value="Pyr_redox_2"/>
    <property type="match status" value="1"/>
</dbReference>
<feature type="domain" description="FAD/NAD(P)-binding" evidence="7">
    <location>
        <begin position="13"/>
        <end position="351"/>
    </location>
</feature>
<comment type="caution">
    <text evidence="8">The sequence shown here is derived from an EMBL/GenBank/DDBJ whole genome shotgun (WGS) entry which is preliminary data.</text>
</comment>
<dbReference type="PIRSF" id="PIRSF000350">
    <property type="entry name" value="Mercury_reductase_MerA"/>
    <property type="match status" value="1"/>
</dbReference>
<dbReference type="Gene3D" id="3.50.50.60">
    <property type="entry name" value="FAD/NAD(P)-binding domain"/>
    <property type="match status" value="2"/>
</dbReference>
<keyword evidence="8" id="KW-0503">Monooxygenase</keyword>
<keyword evidence="4" id="KW-0520">NAD</keyword>
<feature type="binding site" evidence="4">
    <location>
        <position position="295"/>
    </location>
    <ligand>
        <name>NAD(+)</name>
        <dbReference type="ChEBI" id="CHEBI:57540"/>
    </ligand>
</feature>
<dbReference type="PANTHER" id="PTHR43014">
    <property type="entry name" value="MERCURIC REDUCTASE"/>
    <property type="match status" value="1"/>
</dbReference>
<accession>A0A7K1FNP8</accession>
<feature type="binding site" evidence="4">
    <location>
        <begin position="198"/>
        <end position="205"/>
    </location>
    <ligand>
        <name>NAD(+)</name>
        <dbReference type="ChEBI" id="CHEBI:57540"/>
    </ligand>
</feature>